<dbReference type="InterPro" id="IPR036388">
    <property type="entry name" value="WH-like_DNA-bd_sf"/>
</dbReference>
<dbReference type="Gene3D" id="3.40.190.290">
    <property type="match status" value="1"/>
</dbReference>
<evidence type="ECO:0000313" key="7">
    <source>
        <dbReference type="Proteomes" id="UP001597492"/>
    </source>
</evidence>
<comment type="caution">
    <text evidence="6">The sequence shown here is derived from an EMBL/GenBank/DDBJ whole genome shotgun (WGS) entry which is preliminary data.</text>
</comment>
<comment type="similarity">
    <text evidence="1">Belongs to the LysR transcriptional regulatory family.</text>
</comment>
<accession>A0ABW5UVL2</accession>
<dbReference type="PANTHER" id="PTHR30419">
    <property type="entry name" value="HTH-TYPE TRANSCRIPTIONAL REGULATOR YBHD"/>
    <property type="match status" value="1"/>
</dbReference>
<name>A0ABW5UVL2_9MICO</name>
<organism evidence="6 7">
    <name type="scientific">Gulosibacter faecalis</name>
    <dbReference type="NCBI Taxonomy" id="272240"/>
    <lineage>
        <taxon>Bacteria</taxon>
        <taxon>Bacillati</taxon>
        <taxon>Actinomycetota</taxon>
        <taxon>Actinomycetes</taxon>
        <taxon>Micrococcales</taxon>
        <taxon>Microbacteriaceae</taxon>
        <taxon>Gulosibacter</taxon>
    </lineage>
</organism>
<dbReference type="Pfam" id="PF00126">
    <property type="entry name" value="HTH_1"/>
    <property type="match status" value="1"/>
</dbReference>
<dbReference type="SUPFAM" id="SSF53850">
    <property type="entry name" value="Periplasmic binding protein-like II"/>
    <property type="match status" value="1"/>
</dbReference>
<evidence type="ECO:0000256" key="1">
    <source>
        <dbReference type="ARBA" id="ARBA00009437"/>
    </source>
</evidence>
<dbReference type="SUPFAM" id="SSF46785">
    <property type="entry name" value="Winged helix' DNA-binding domain"/>
    <property type="match status" value="1"/>
</dbReference>
<dbReference type="RefSeq" id="WP_019619816.1">
    <property type="nucleotide sequence ID" value="NZ_JBHUNE010000003.1"/>
</dbReference>
<dbReference type="PRINTS" id="PR00039">
    <property type="entry name" value="HTHLYSR"/>
</dbReference>
<dbReference type="CDD" id="cd05466">
    <property type="entry name" value="PBP2_LTTR_substrate"/>
    <property type="match status" value="1"/>
</dbReference>
<dbReference type="InterPro" id="IPR036390">
    <property type="entry name" value="WH_DNA-bd_sf"/>
</dbReference>
<dbReference type="InterPro" id="IPR050950">
    <property type="entry name" value="HTH-type_LysR_regulators"/>
</dbReference>
<gene>
    <name evidence="6" type="ORF">ACFSW7_02600</name>
</gene>
<dbReference type="InterPro" id="IPR005119">
    <property type="entry name" value="LysR_subst-bd"/>
</dbReference>
<evidence type="ECO:0000313" key="6">
    <source>
        <dbReference type="EMBL" id="MFD2757266.1"/>
    </source>
</evidence>
<feature type="domain" description="HTH lysR-type" evidence="5">
    <location>
        <begin position="1"/>
        <end position="58"/>
    </location>
</feature>
<dbReference type="PANTHER" id="PTHR30419:SF8">
    <property type="entry name" value="NITROGEN ASSIMILATION TRANSCRIPTIONAL ACTIVATOR-RELATED"/>
    <property type="match status" value="1"/>
</dbReference>
<dbReference type="Pfam" id="PF03466">
    <property type="entry name" value="LysR_substrate"/>
    <property type="match status" value="1"/>
</dbReference>
<evidence type="ECO:0000256" key="2">
    <source>
        <dbReference type="ARBA" id="ARBA00023015"/>
    </source>
</evidence>
<keyword evidence="4" id="KW-0804">Transcription</keyword>
<proteinExistence type="inferred from homology"/>
<dbReference type="Proteomes" id="UP001597492">
    <property type="component" value="Unassembled WGS sequence"/>
</dbReference>
<keyword evidence="7" id="KW-1185">Reference proteome</keyword>
<keyword evidence="3" id="KW-0238">DNA-binding</keyword>
<dbReference type="EMBL" id="JBHUNE010000003">
    <property type="protein sequence ID" value="MFD2757266.1"/>
    <property type="molecule type" value="Genomic_DNA"/>
</dbReference>
<dbReference type="InterPro" id="IPR000847">
    <property type="entry name" value="LysR_HTH_N"/>
</dbReference>
<reference evidence="7" key="1">
    <citation type="journal article" date="2019" name="Int. J. Syst. Evol. Microbiol.">
        <title>The Global Catalogue of Microorganisms (GCM) 10K type strain sequencing project: providing services to taxonomists for standard genome sequencing and annotation.</title>
        <authorList>
            <consortium name="The Broad Institute Genomics Platform"/>
            <consortium name="The Broad Institute Genome Sequencing Center for Infectious Disease"/>
            <person name="Wu L."/>
            <person name="Ma J."/>
        </authorList>
    </citation>
    <scope>NUCLEOTIDE SEQUENCE [LARGE SCALE GENOMIC DNA]</scope>
    <source>
        <strain evidence="7">TISTR 1514</strain>
    </source>
</reference>
<evidence type="ECO:0000259" key="5">
    <source>
        <dbReference type="PROSITE" id="PS50931"/>
    </source>
</evidence>
<evidence type="ECO:0000256" key="4">
    <source>
        <dbReference type="ARBA" id="ARBA00023163"/>
    </source>
</evidence>
<protein>
    <submittedName>
        <fullName evidence="6">LysR family transcriptional regulator</fullName>
    </submittedName>
</protein>
<dbReference type="Gene3D" id="1.10.10.10">
    <property type="entry name" value="Winged helix-like DNA-binding domain superfamily/Winged helix DNA-binding domain"/>
    <property type="match status" value="1"/>
</dbReference>
<evidence type="ECO:0000256" key="3">
    <source>
        <dbReference type="ARBA" id="ARBA00023125"/>
    </source>
</evidence>
<dbReference type="PROSITE" id="PS50931">
    <property type="entry name" value="HTH_LYSR"/>
    <property type="match status" value="1"/>
</dbReference>
<sequence>MKLEQLRSFEAVARLGTFTAAAEELYVSQPSLSRQIAALEGDVRAELFQRGRNGADLTNAGETLLPFARRMLADADLARREIDELAGLRRGRLRIGAPPTLCVSILADALARFSPAHPGVELLVTEAGNEDLVVALNEGQLDLALVVTRDSVPPQPGTELVELLTEELVVVSSSARPLPGFDDDPAELTLAQLAELPQVVFNRTYDLRIATDASFAAEGLRPRIAVEGAEMDAVLRFVERGIGVAVVPAMIVANRPELRATRLVEPALSRTANLARRTNVRPTAAGAAMQEVVFDLVARLAIPGVHPAASLP</sequence>
<keyword evidence="2" id="KW-0805">Transcription regulation</keyword>